<dbReference type="InterPro" id="IPR040815">
    <property type="entry name" value="Nas2_N"/>
</dbReference>
<dbReference type="FunFam" id="2.30.42.10:FF:000107">
    <property type="entry name" value="26S proteasome non-ATPase regulatory subunit 9"/>
    <property type="match status" value="1"/>
</dbReference>
<evidence type="ECO:0000313" key="7">
    <source>
        <dbReference type="EnsemblMetazoa" id="XP_785837"/>
    </source>
</evidence>
<evidence type="ECO:0000256" key="5">
    <source>
        <dbReference type="SAM" id="Coils"/>
    </source>
</evidence>
<keyword evidence="5" id="KW-0175">Coiled coil</keyword>
<dbReference type="OMA" id="DWGGRGM"/>
<evidence type="ECO:0000256" key="3">
    <source>
        <dbReference type="ARBA" id="ARBA00023186"/>
    </source>
</evidence>
<reference evidence="7" key="2">
    <citation type="submission" date="2021-01" db="UniProtKB">
        <authorList>
            <consortium name="EnsemblMetazoa"/>
        </authorList>
    </citation>
    <scope>IDENTIFICATION</scope>
</reference>
<dbReference type="SMART" id="SM00228">
    <property type="entry name" value="PDZ"/>
    <property type="match status" value="1"/>
</dbReference>
<dbReference type="FunCoup" id="A0A7M7RBY4">
    <property type="interactions" value="2078"/>
</dbReference>
<comment type="similarity">
    <text evidence="1">Belongs to the proteasome subunit p27 family.</text>
</comment>
<dbReference type="InParanoid" id="A0A7M7RBY4"/>
<dbReference type="SUPFAM" id="SSF50156">
    <property type="entry name" value="PDZ domain-like"/>
    <property type="match status" value="1"/>
</dbReference>
<dbReference type="Pfam" id="PF18265">
    <property type="entry name" value="Nas2_N"/>
    <property type="match status" value="1"/>
</dbReference>
<dbReference type="InterPro" id="IPR041489">
    <property type="entry name" value="PDZ_6"/>
</dbReference>
<sequence length="204" mass="22184">MAASSVEAREHAQNLIAKKDEMEAEIKALFEVLESQSGVGMTGPLIDEEGYPRNDIDVYSVRTARHEIICLQNDHKALMVEIEQALHTLHGIERQQREQGTYNPIANGSSNGAASIPFAKVDLVSQGSPAEKAGVCVGDRITEFGSVTSANFKSIRDIAPVVQHSQGKAVRIVVLREEDKVVISLTPQTWSGRGLLGCNIIPIR</sequence>
<dbReference type="Proteomes" id="UP000007110">
    <property type="component" value="Unassembled WGS sequence"/>
</dbReference>
<dbReference type="Gene3D" id="6.10.140.1710">
    <property type="match status" value="1"/>
</dbReference>
<dbReference type="GeneID" id="580703"/>
<reference evidence="8" key="1">
    <citation type="submission" date="2015-02" db="EMBL/GenBank/DDBJ databases">
        <title>Genome sequencing for Strongylocentrotus purpuratus.</title>
        <authorList>
            <person name="Murali S."/>
            <person name="Liu Y."/>
            <person name="Vee V."/>
            <person name="English A."/>
            <person name="Wang M."/>
            <person name="Skinner E."/>
            <person name="Han Y."/>
            <person name="Muzny D.M."/>
            <person name="Worley K.C."/>
            <person name="Gibbs R.A."/>
        </authorList>
    </citation>
    <scope>NUCLEOTIDE SEQUENCE</scope>
</reference>
<dbReference type="GO" id="GO:0005737">
    <property type="term" value="C:cytoplasm"/>
    <property type="evidence" value="ECO:0000318"/>
    <property type="project" value="GO_Central"/>
</dbReference>
<dbReference type="GO" id="GO:0005634">
    <property type="term" value="C:nucleus"/>
    <property type="evidence" value="ECO:0000318"/>
    <property type="project" value="GO_Central"/>
</dbReference>
<accession>A0A7M7RBY4</accession>
<dbReference type="GO" id="GO:0070682">
    <property type="term" value="P:proteasome regulatory particle assembly"/>
    <property type="evidence" value="ECO:0000318"/>
    <property type="project" value="GO_Central"/>
</dbReference>
<dbReference type="AlphaFoldDB" id="A0A7M7RBY4"/>
<keyword evidence="8" id="KW-1185">Reference proteome</keyword>
<keyword evidence="3" id="KW-0143">Chaperone</keyword>
<name>A0A7M7RBY4_STRPU</name>
<dbReference type="EnsemblMetazoa" id="XM_780744">
    <property type="protein sequence ID" value="XP_785837"/>
    <property type="gene ID" value="LOC580703"/>
</dbReference>
<dbReference type="OrthoDB" id="72325at2759"/>
<dbReference type="PANTHER" id="PTHR12651">
    <property type="entry name" value="26S PROTEASOME NON-ATPASE REGULATORY SUBUNIT 9"/>
    <property type="match status" value="1"/>
</dbReference>
<proteinExistence type="inferred from homology"/>
<evidence type="ECO:0000256" key="2">
    <source>
        <dbReference type="ARBA" id="ARBA00014937"/>
    </source>
</evidence>
<dbReference type="Gene3D" id="2.30.42.10">
    <property type="match status" value="1"/>
</dbReference>
<dbReference type="InterPro" id="IPR001478">
    <property type="entry name" value="PDZ"/>
</dbReference>
<organism evidence="7 8">
    <name type="scientific">Strongylocentrotus purpuratus</name>
    <name type="common">Purple sea urchin</name>
    <dbReference type="NCBI Taxonomy" id="7668"/>
    <lineage>
        <taxon>Eukaryota</taxon>
        <taxon>Metazoa</taxon>
        <taxon>Echinodermata</taxon>
        <taxon>Eleutherozoa</taxon>
        <taxon>Echinozoa</taxon>
        <taxon>Echinoidea</taxon>
        <taxon>Euechinoidea</taxon>
        <taxon>Echinacea</taxon>
        <taxon>Camarodonta</taxon>
        <taxon>Echinidea</taxon>
        <taxon>Strongylocentrotidae</taxon>
        <taxon>Strongylocentrotus</taxon>
    </lineage>
</organism>
<dbReference type="KEGG" id="spu:580703"/>
<dbReference type="RefSeq" id="XP_785837.1">
    <property type="nucleotide sequence ID" value="XM_780744.5"/>
</dbReference>
<feature type="domain" description="PDZ" evidence="6">
    <location>
        <begin position="109"/>
        <end position="178"/>
    </location>
</feature>
<feature type="coiled-coil region" evidence="5">
    <location>
        <begin position="5"/>
        <end position="32"/>
    </location>
</feature>
<evidence type="ECO:0000256" key="1">
    <source>
        <dbReference type="ARBA" id="ARBA00005256"/>
    </source>
</evidence>
<dbReference type="InterPro" id="IPR035269">
    <property type="entry name" value="PSMD9"/>
</dbReference>
<dbReference type="Pfam" id="PF17820">
    <property type="entry name" value="PDZ_6"/>
    <property type="match status" value="1"/>
</dbReference>
<dbReference type="CTD" id="5715"/>
<evidence type="ECO:0000256" key="4">
    <source>
        <dbReference type="ARBA" id="ARBA00030007"/>
    </source>
</evidence>
<evidence type="ECO:0000259" key="6">
    <source>
        <dbReference type="SMART" id="SM00228"/>
    </source>
</evidence>
<evidence type="ECO:0000313" key="8">
    <source>
        <dbReference type="Proteomes" id="UP000007110"/>
    </source>
</evidence>
<dbReference type="PANTHER" id="PTHR12651:SF1">
    <property type="entry name" value="26S PROTEASOME NON-ATPASE REGULATORY SUBUNIT 9"/>
    <property type="match status" value="1"/>
</dbReference>
<protein>
    <recommendedName>
        <fullName evidence="2">26S proteasome non-ATPase regulatory subunit 9</fullName>
    </recommendedName>
    <alternativeName>
        <fullName evidence="4">26S proteasome regulatory subunit p27</fullName>
    </alternativeName>
</protein>
<dbReference type="InterPro" id="IPR036034">
    <property type="entry name" value="PDZ_sf"/>
</dbReference>